<dbReference type="Proteomes" id="UP000176005">
    <property type="component" value="Unassembled WGS sequence"/>
</dbReference>
<feature type="compositionally biased region" description="Polar residues" evidence="1">
    <location>
        <begin position="221"/>
        <end position="231"/>
    </location>
</feature>
<dbReference type="InterPro" id="IPR012334">
    <property type="entry name" value="Pectin_lyas_fold"/>
</dbReference>
<evidence type="ECO:0000256" key="2">
    <source>
        <dbReference type="SAM" id="SignalP"/>
    </source>
</evidence>
<dbReference type="PROSITE" id="PS51318">
    <property type="entry name" value="TAT"/>
    <property type="match status" value="1"/>
</dbReference>
<keyword evidence="5" id="KW-1185">Reference proteome</keyword>
<feature type="signal peptide" evidence="2">
    <location>
        <begin position="1"/>
        <end position="37"/>
    </location>
</feature>
<dbReference type="EMBL" id="LJGW01000358">
    <property type="protein sequence ID" value="OEV09593.1"/>
    <property type="molecule type" value="Genomic_DNA"/>
</dbReference>
<dbReference type="Gene3D" id="2.160.20.10">
    <property type="entry name" value="Single-stranded right-handed beta-helix, Pectin lyase-like"/>
    <property type="match status" value="2"/>
</dbReference>
<evidence type="ECO:0000259" key="3">
    <source>
        <dbReference type="Pfam" id="PF13229"/>
    </source>
</evidence>
<gene>
    <name evidence="4" type="ORF">AN218_21305</name>
</gene>
<feature type="domain" description="Right handed beta helix" evidence="3">
    <location>
        <begin position="89"/>
        <end position="237"/>
    </location>
</feature>
<dbReference type="SUPFAM" id="SSF51126">
    <property type="entry name" value="Pectin lyase-like"/>
    <property type="match status" value="1"/>
</dbReference>
<evidence type="ECO:0000313" key="5">
    <source>
        <dbReference type="Proteomes" id="UP000176005"/>
    </source>
</evidence>
<dbReference type="AlphaFoldDB" id="A0A1E7L0J6"/>
<dbReference type="InterPro" id="IPR039448">
    <property type="entry name" value="Beta_helix"/>
</dbReference>
<feature type="chain" id="PRO_5009197016" description="Right handed beta helix domain-containing protein" evidence="2">
    <location>
        <begin position="38"/>
        <end position="410"/>
    </location>
</feature>
<evidence type="ECO:0000256" key="1">
    <source>
        <dbReference type="SAM" id="MobiDB-lite"/>
    </source>
</evidence>
<sequence>MTPTGPTRRRLSRPLLTLGTATALFTAGLAAPATATAASVLVVGAPGPNCPGAQYSTIQDAVDAASAGDTVRVCAGTYPEPVTVGKTLTFRGAQAGVDARTGRTDAARESVVSAPSGIDVSSGTGGVTVDGFTVRDSLDDGIDAFSGGSGWTFVNNVVTGNRYGINFQSPSGAATLVRHNRFTDNNRPSGGTGVFISNGPADNTSITQNRFSGHDEADVNTAGSTADHSSGLSITGNASVNSATFAVLVNADGTPVTGNTVQRTGGTAPQGSGVFVGAGTTGVQISGNVISGGDATGIRVTNLFGPDASTGLNVRQNIIQNRQTGIDVSDLASGTFAQNQISRSTADGIHVNAPGTPGLNSGLVFRSNIVLRSANLDATDLTTGPGTAGTSNTWTSNICAKRAPAGICVA</sequence>
<dbReference type="Pfam" id="PF13229">
    <property type="entry name" value="Beta_helix"/>
    <property type="match status" value="2"/>
</dbReference>
<dbReference type="InterPro" id="IPR006626">
    <property type="entry name" value="PbH1"/>
</dbReference>
<dbReference type="RefSeq" id="WP_070018508.1">
    <property type="nucleotide sequence ID" value="NZ_LJGW01000358.1"/>
</dbReference>
<feature type="domain" description="Right handed beta helix" evidence="3">
    <location>
        <begin position="247"/>
        <end position="372"/>
    </location>
</feature>
<proteinExistence type="predicted"/>
<feature type="region of interest" description="Disordered" evidence="1">
    <location>
        <begin position="183"/>
        <end position="231"/>
    </location>
</feature>
<comment type="caution">
    <text evidence="4">The sequence shown here is derived from an EMBL/GenBank/DDBJ whole genome shotgun (WGS) entry which is preliminary data.</text>
</comment>
<keyword evidence="2" id="KW-0732">Signal</keyword>
<dbReference type="InterPro" id="IPR011050">
    <property type="entry name" value="Pectin_lyase_fold/virulence"/>
</dbReference>
<reference evidence="4 5" key="1">
    <citation type="journal article" date="2016" name="Front. Microbiol.">
        <title>Comparative Genomics Analysis of Streptomyces Species Reveals Their Adaptation to the Marine Environment and Their Diversity at the Genomic Level.</title>
        <authorList>
            <person name="Tian X."/>
            <person name="Zhang Z."/>
            <person name="Yang T."/>
            <person name="Chen M."/>
            <person name="Li J."/>
            <person name="Chen F."/>
            <person name="Yang J."/>
            <person name="Li W."/>
            <person name="Zhang B."/>
            <person name="Zhang Z."/>
            <person name="Wu J."/>
            <person name="Zhang C."/>
            <person name="Long L."/>
            <person name="Xiao J."/>
        </authorList>
    </citation>
    <scope>NUCLEOTIDE SEQUENCE [LARGE SCALE GENOMIC DNA]</scope>
    <source>
        <strain evidence="4 5">SCSIO 10429</strain>
    </source>
</reference>
<feature type="compositionally biased region" description="Polar residues" evidence="1">
    <location>
        <begin position="200"/>
        <end position="211"/>
    </location>
</feature>
<organism evidence="4 5">
    <name type="scientific">Streptomyces nanshensis</name>
    <dbReference type="NCBI Taxonomy" id="518642"/>
    <lineage>
        <taxon>Bacteria</taxon>
        <taxon>Bacillati</taxon>
        <taxon>Actinomycetota</taxon>
        <taxon>Actinomycetes</taxon>
        <taxon>Kitasatosporales</taxon>
        <taxon>Streptomycetaceae</taxon>
        <taxon>Streptomyces</taxon>
    </lineage>
</organism>
<evidence type="ECO:0000313" key="4">
    <source>
        <dbReference type="EMBL" id="OEV09593.1"/>
    </source>
</evidence>
<accession>A0A1E7L0J6</accession>
<dbReference type="InterPro" id="IPR006311">
    <property type="entry name" value="TAT_signal"/>
</dbReference>
<protein>
    <recommendedName>
        <fullName evidence="3">Right handed beta helix domain-containing protein</fullName>
    </recommendedName>
</protein>
<dbReference type="SMART" id="SM00710">
    <property type="entry name" value="PbH1"/>
    <property type="match status" value="8"/>
</dbReference>
<name>A0A1E7L0J6_9ACTN</name>